<feature type="domain" description="C-type lectin" evidence="3">
    <location>
        <begin position="55"/>
        <end position="223"/>
    </location>
</feature>
<dbReference type="STRING" id="6832.A0A553NNF0"/>
<dbReference type="PANTHER" id="PTHR21407:SF5">
    <property type="entry name" value="HL04814P"/>
    <property type="match status" value="1"/>
</dbReference>
<proteinExistence type="predicted"/>
<feature type="signal peptide" evidence="2">
    <location>
        <begin position="1"/>
        <end position="18"/>
    </location>
</feature>
<evidence type="ECO:0000256" key="2">
    <source>
        <dbReference type="SAM" id="SignalP"/>
    </source>
</evidence>
<dbReference type="InterPro" id="IPR018378">
    <property type="entry name" value="C-type_lectin_CS"/>
</dbReference>
<dbReference type="AlphaFoldDB" id="A0A553NNF0"/>
<evidence type="ECO:0000313" key="5">
    <source>
        <dbReference type="Proteomes" id="UP000318571"/>
    </source>
</evidence>
<dbReference type="InterPro" id="IPR001304">
    <property type="entry name" value="C-type_lectin-like"/>
</dbReference>
<dbReference type="InterPro" id="IPR016187">
    <property type="entry name" value="CTDL_fold"/>
</dbReference>
<sequence>MARLGTFVSLCVIGVVVSMEVTTPTPEATTEDTSGRLLSLPVAEKCAKRPVHFTHDGHNYFYSGNETEFKDMKLNWLDARNICREYCMDLVSLESPSEDQMVNEYINKSDLAYIWTSGRLCNFKGCDREDLQPTRINGWFWSGSGVKMAPTDKAPPGWSYQPWSFTGHNSKINGSVLIPQPDNAEFDINQSVEACMGILNNVYDDGIKWHDIACYHTKPFVCEDSEQLLDYARASFPETNIF</sequence>
<dbReference type="PROSITE" id="PS50041">
    <property type="entry name" value="C_TYPE_LECTIN_2"/>
    <property type="match status" value="1"/>
</dbReference>
<evidence type="ECO:0000259" key="3">
    <source>
        <dbReference type="PROSITE" id="PS50041"/>
    </source>
</evidence>
<organism evidence="4 5">
    <name type="scientific">Tigriopus californicus</name>
    <name type="common">Marine copepod</name>
    <dbReference type="NCBI Taxonomy" id="6832"/>
    <lineage>
        <taxon>Eukaryota</taxon>
        <taxon>Metazoa</taxon>
        <taxon>Ecdysozoa</taxon>
        <taxon>Arthropoda</taxon>
        <taxon>Crustacea</taxon>
        <taxon>Multicrustacea</taxon>
        <taxon>Hexanauplia</taxon>
        <taxon>Copepoda</taxon>
        <taxon>Harpacticoida</taxon>
        <taxon>Harpacticidae</taxon>
        <taxon>Tigriopus</taxon>
    </lineage>
</organism>
<dbReference type="CDD" id="cd00037">
    <property type="entry name" value="CLECT"/>
    <property type="match status" value="1"/>
</dbReference>
<dbReference type="PROSITE" id="PS00615">
    <property type="entry name" value="C_TYPE_LECTIN_1"/>
    <property type="match status" value="1"/>
</dbReference>
<comment type="caution">
    <text evidence="4">The sequence shown here is derived from an EMBL/GenBank/DDBJ whole genome shotgun (WGS) entry which is preliminary data.</text>
</comment>
<evidence type="ECO:0000313" key="4">
    <source>
        <dbReference type="EMBL" id="TRY66917.1"/>
    </source>
</evidence>
<dbReference type="EMBL" id="VCGU01000011">
    <property type="protein sequence ID" value="TRY66917.1"/>
    <property type="molecule type" value="Genomic_DNA"/>
</dbReference>
<dbReference type="Gene3D" id="3.10.100.10">
    <property type="entry name" value="Mannose-Binding Protein A, subunit A"/>
    <property type="match status" value="1"/>
</dbReference>
<dbReference type="SMART" id="SM00034">
    <property type="entry name" value="CLECT"/>
    <property type="match status" value="1"/>
</dbReference>
<name>A0A553NNF0_TIGCA</name>
<dbReference type="SUPFAM" id="SSF56436">
    <property type="entry name" value="C-type lectin-like"/>
    <property type="match status" value="1"/>
</dbReference>
<dbReference type="InterPro" id="IPR016186">
    <property type="entry name" value="C-type_lectin-like/link_sf"/>
</dbReference>
<dbReference type="OMA" id="CENRRDL"/>
<keyword evidence="1" id="KW-1015">Disulfide bond</keyword>
<evidence type="ECO:0000256" key="1">
    <source>
        <dbReference type="ARBA" id="ARBA00023157"/>
    </source>
</evidence>
<protein>
    <recommendedName>
        <fullName evidence="3">C-type lectin domain-containing protein</fullName>
    </recommendedName>
</protein>
<dbReference type="PANTHER" id="PTHR21407">
    <property type="entry name" value="RE43931P-RELATED"/>
    <property type="match status" value="1"/>
</dbReference>
<keyword evidence="2" id="KW-0732">Signal</keyword>
<accession>A0A553NNF0</accession>
<gene>
    <name evidence="4" type="ORF">TCAL_04358</name>
</gene>
<reference evidence="4 5" key="1">
    <citation type="journal article" date="2018" name="Nat. Ecol. Evol.">
        <title>Genomic signatures of mitonuclear coevolution across populations of Tigriopus californicus.</title>
        <authorList>
            <person name="Barreto F.S."/>
            <person name="Watson E.T."/>
            <person name="Lima T.G."/>
            <person name="Willett C.S."/>
            <person name="Edmands S."/>
            <person name="Li W."/>
            <person name="Burton R.S."/>
        </authorList>
    </citation>
    <scope>NUCLEOTIDE SEQUENCE [LARGE SCALE GENOMIC DNA]</scope>
    <source>
        <strain evidence="4 5">San Diego</strain>
    </source>
</reference>
<keyword evidence="5" id="KW-1185">Reference proteome</keyword>
<dbReference type="Proteomes" id="UP000318571">
    <property type="component" value="Chromosome 4"/>
</dbReference>
<feature type="chain" id="PRO_5022001753" description="C-type lectin domain-containing protein" evidence="2">
    <location>
        <begin position="19"/>
        <end position="242"/>
    </location>
</feature>